<keyword evidence="1" id="KW-1185">Reference proteome</keyword>
<reference evidence="2" key="1">
    <citation type="submission" date="2025-08" db="UniProtKB">
        <authorList>
            <consortium name="RefSeq"/>
        </authorList>
    </citation>
    <scope>IDENTIFICATION</scope>
</reference>
<proteinExistence type="predicted"/>
<dbReference type="Proteomes" id="UP001732720">
    <property type="component" value="Chromosome 1"/>
</dbReference>
<name>A0AC58K160_CASCN</name>
<accession>A0AC58K160</accession>
<dbReference type="RefSeq" id="XP_073898591.1">
    <property type="nucleotide sequence ID" value="XM_074042490.1"/>
</dbReference>
<evidence type="ECO:0000313" key="2">
    <source>
        <dbReference type="RefSeq" id="XP_073898591.1"/>
    </source>
</evidence>
<sequence length="409" mass="46968">MAPWSALGMSWAMAMALARLLLALWLALAAAGGLEVEMAGRRQTVSLNKNITIICKVPGAPNLDIRTMGIRWFWKNQTSDLEKVFEFIGDHQEAIRPGATVSLWRLKRGDASLQLPAIQLREAGEYRCVVVVTPQKAEGRVWLEVIASPDSKLFWEQPTVNNKEEKHAVCKSSGFYPPNISIRWKKWIQKSAQYQEISENIFTERPVKNEDGTFNITSYLKLKLPVEDTGATYQCVIWHKSWPTSQKLNLTLPRGASPDSKLFWEQPTVNNKEEKHAVCKSSGFYPPNISIRWKKWIQKSAQYQEISENIFTERPVKNEDGTFNITSYLKLKLPVEDTGATYQCVIWHKSWPTSQKLNLTLPRGESEKTPYLLYLWILSIPVVGLILLPLYFVWKGRYRDRWTSGNETY</sequence>
<evidence type="ECO:0000313" key="1">
    <source>
        <dbReference type="Proteomes" id="UP001732720"/>
    </source>
</evidence>
<protein>
    <submittedName>
        <fullName evidence="2">Natural cytotoxicity triggering receptor 3 ligand 1-like isoform X1</fullName>
    </submittedName>
</protein>
<gene>
    <name evidence="2" type="primary">LOC109695038</name>
</gene>
<organism evidence="1 2">
    <name type="scientific">Castor canadensis</name>
    <name type="common">American beaver</name>
    <dbReference type="NCBI Taxonomy" id="51338"/>
    <lineage>
        <taxon>Eukaryota</taxon>
        <taxon>Metazoa</taxon>
        <taxon>Chordata</taxon>
        <taxon>Craniata</taxon>
        <taxon>Vertebrata</taxon>
        <taxon>Euteleostomi</taxon>
        <taxon>Mammalia</taxon>
        <taxon>Eutheria</taxon>
        <taxon>Euarchontoglires</taxon>
        <taxon>Glires</taxon>
        <taxon>Rodentia</taxon>
        <taxon>Castorimorpha</taxon>
        <taxon>Castoridae</taxon>
        <taxon>Castor</taxon>
    </lineage>
</organism>